<feature type="chain" id="PRO_5019111069" description="Lipoprotein" evidence="2">
    <location>
        <begin position="24"/>
        <end position="362"/>
    </location>
</feature>
<dbReference type="RefSeq" id="WP_126530871.1">
    <property type="nucleotide sequence ID" value="NZ_JADULK010000006.1"/>
</dbReference>
<reference evidence="3 6" key="2">
    <citation type="submission" date="2020-11" db="EMBL/GenBank/DDBJ databases">
        <title>Enhanced detection system for hospital associated transmission using whole genome sequencing surveillance.</title>
        <authorList>
            <person name="Harrison L.H."/>
            <person name="Van Tyne D."/>
            <person name="Marsh J.W."/>
            <person name="Griffith M.P."/>
            <person name="Snyder D.J."/>
            <person name="Cooper V.S."/>
            <person name="Mustapha M."/>
        </authorList>
    </citation>
    <scope>NUCLEOTIDE SEQUENCE [LARGE SCALE GENOMIC DNA]</scope>
    <source>
        <strain evidence="3 6">SER00230</strain>
    </source>
</reference>
<keyword evidence="2" id="KW-0732">Signal</keyword>
<feature type="region of interest" description="Disordered" evidence="1">
    <location>
        <begin position="46"/>
        <end position="71"/>
    </location>
</feature>
<proteinExistence type="predicted"/>
<dbReference type="Proteomes" id="UP000281904">
    <property type="component" value="Chromosome"/>
</dbReference>
<gene>
    <name evidence="3" type="ORF">I5U13_13180</name>
    <name evidence="4" type="ORF">NCTC10036_01334</name>
</gene>
<evidence type="ECO:0000313" key="5">
    <source>
        <dbReference type="Proteomes" id="UP000281904"/>
    </source>
</evidence>
<dbReference type="EMBL" id="LR134493">
    <property type="protein sequence ID" value="VEI62905.1"/>
    <property type="molecule type" value="Genomic_DNA"/>
</dbReference>
<evidence type="ECO:0000313" key="4">
    <source>
        <dbReference type="EMBL" id="VEI62905.1"/>
    </source>
</evidence>
<dbReference type="Proteomes" id="UP000624159">
    <property type="component" value="Unassembled WGS sequence"/>
</dbReference>
<keyword evidence="6" id="KW-1185">Reference proteome</keyword>
<evidence type="ECO:0008006" key="7">
    <source>
        <dbReference type="Google" id="ProtNLM"/>
    </source>
</evidence>
<reference evidence="4 5" key="1">
    <citation type="submission" date="2018-12" db="EMBL/GenBank/DDBJ databases">
        <authorList>
            <consortium name="Pathogen Informatics"/>
        </authorList>
    </citation>
    <scope>NUCLEOTIDE SEQUENCE [LARGE SCALE GENOMIC DNA]</scope>
    <source>
        <strain evidence="4 5">NCTC10036</strain>
    </source>
</reference>
<name>A0A448S581_SERRU</name>
<evidence type="ECO:0000313" key="3">
    <source>
        <dbReference type="EMBL" id="MBH1930609.1"/>
    </source>
</evidence>
<dbReference type="AlphaFoldDB" id="A0A448S581"/>
<evidence type="ECO:0000256" key="1">
    <source>
        <dbReference type="SAM" id="MobiDB-lite"/>
    </source>
</evidence>
<feature type="signal peptide" evidence="2">
    <location>
        <begin position="1"/>
        <end position="23"/>
    </location>
</feature>
<feature type="compositionally biased region" description="Low complexity" evidence="1">
    <location>
        <begin position="56"/>
        <end position="71"/>
    </location>
</feature>
<dbReference type="EMBL" id="JADULK010000006">
    <property type="protein sequence ID" value="MBH1930609.1"/>
    <property type="molecule type" value="Genomic_DNA"/>
</dbReference>
<organism evidence="4 5">
    <name type="scientific">Serratia rubidaea</name>
    <name type="common">Serratia marinorubra</name>
    <dbReference type="NCBI Taxonomy" id="61652"/>
    <lineage>
        <taxon>Bacteria</taxon>
        <taxon>Pseudomonadati</taxon>
        <taxon>Pseudomonadota</taxon>
        <taxon>Gammaproteobacteria</taxon>
        <taxon>Enterobacterales</taxon>
        <taxon>Yersiniaceae</taxon>
        <taxon>Serratia</taxon>
    </lineage>
</organism>
<protein>
    <recommendedName>
        <fullName evidence="7">Lipoprotein</fullName>
    </recommendedName>
</protein>
<evidence type="ECO:0000256" key="2">
    <source>
        <dbReference type="SAM" id="SignalP"/>
    </source>
</evidence>
<accession>A0A448S581</accession>
<sequence length="362" mass="40285">MKPFNYKNVIFVPVALFSAVTFAQQTISEDTERLIDNAQRPAFTQGALPAASRQDATPSAQPAAAPLQSTSQKHTLPFWGDEARARGYDLPETFGIGINHMNMRQNIEVSSISFSGLGWDTFQMPGDLFNIKAENSREKSKTDTMRLDAWVLPFLNVYGIVGHTRGSSHSIVSVDADPSQYKNPAEKLIAGVVHRMNKSGQLKDLDFNLDFKGTTYGAGFTLAGGYENWFTTLDTNYTRTDFNILDGQISALTVTPRVGYRFQMPGISGPSHLNLWVGSMYQDVQQEFKGSLGDLNMPAALQPLIEIANQRGEGRFRVKQHLQSPWNVLVGAQYEITRNFNVMTEVGFSERNSAMVSAEYRF</sequence>
<evidence type="ECO:0000313" key="6">
    <source>
        <dbReference type="Proteomes" id="UP000624159"/>
    </source>
</evidence>